<feature type="domain" description="WCX" evidence="3">
    <location>
        <begin position="251"/>
        <end position="324"/>
    </location>
</feature>
<evidence type="ECO:0000313" key="5">
    <source>
        <dbReference type="Proteomes" id="UP001321506"/>
    </source>
</evidence>
<evidence type="ECO:0000259" key="3">
    <source>
        <dbReference type="Pfam" id="PF25583"/>
    </source>
</evidence>
<feature type="domain" description="PafC HTH" evidence="2">
    <location>
        <begin position="12"/>
        <end position="134"/>
    </location>
</feature>
<evidence type="ECO:0000259" key="2">
    <source>
        <dbReference type="Pfam" id="PF19187"/>
    </source>
</evidence>
<dbReference type="EMBL" id="JASATX010000001">
    <property type="protein sequence ID" value="MDI2098195.1"/>
    <property type="molecule type" value="Genomic_DNA"/>
</dbReference>
<name>A0AAW6T302_9MICO</name>
<dbReference type="InterPro" id="IPR043839">
    <property type="entry name" value="PafC_HTH"/>
</dbReference>
<keyword evidence="5" id="KW-1185">Reference proteome</keyword>
<comment type="caution">
    <text evidence="4">The sequence shown here is derived from an EMBL/GenBank/DDBJ whole genome shotgun (WGS) entry which is preliminary data.</text>
</comment>
<dbReference type="Pfam" id="PF13280">
    <property type="entry name" value="WYL"/>
    <property type="match status" value="1"/>
</dbReference>
<dbReference type="InterPro" id="IPR026881">
    <property type="entry name" value="WYL_dom"/>
</dbReference>
<sequence length="330" mass="36023">MAEHPRLPHAQDKLAFLLSLVAYLRDRGRVSVAEAAAHFDVDAAQIREAVRLLVVTGVPGTTKAYQPDDLFDIAWDDFEQDDIIVLTNLVAIEDAPRLSAREASALIAGLQYLAALPEASDRAAIASLTDKLSRGASGAISAVSIEASTDDGALAIIRSAVEHGRRLAFWYRNAKGEGHERRVEPLRVDSVDNDWYLRGWDVEREAVRTYRLDRMSEVRVLDEAADTGRPAAAAVHRLVDDRLFNDAEASVVVTLEVVPAALPLLGEFVSDDAEIAAAGDRVRVETRVAHFHTLKRQVAALPGLVEVLSPPEAREAVRAWARDARAAYDA</sequence>
<dbReference type="RefSeq" id="WP_281487946.1">
    <property type="nucleotide sequence ID" value="NZ_JASATX010000001.1"/>
</dbReference>
<dbReference type="Proteomes" id="UP001321506">
    <property type="component" value="Unassembled WGS sequence"/>
</dbReference>
<dbReference type="AlphaFoldDB" id="A0AAW6T302"/>
<accession>A0AAW6T302</accession>
<proteinExistence type="predicted"/>
<dbReference type="Pfam" id="PF25583">
    <property type="entry name" value="WCX"/>
    <property type="match status" value="1"/>
</dbReference>
<protein>
    <submittedName>
        <fullName evidence="4">WYL domain-containing protein</fullName>
    </submittedName>
</protein>
<reference evidence="4 5" key="1">
    <citation type="submission" date="2023-04" db="EMBL/GenBank/DDBJ databases">
        <title>Klugiella caeni sp. nov. isolated from the sludge of biochemical tank.</title>
        <authorList>
            <person name="Geng K."/>
        </authorList>
    </citation>
    <scope>NUCLEOTIDE SEQUENCE [LARGE SCALE GENOMIC DNA]</scope>
    <source>
        <strain evidence="4 5">YN-L-19</strain>
    </source>
</reference>
<dbReference type="Pfam" id="PF19187">
    <property type="entry name" value="HTH_PafC"/>
    <property type="match status" value="1"/>
</dbReference>
<gene>
    <name evidence="4" type="ORF">QF206_04355</name>
</gene>
<organism evidence="4 5">
    <name type="scientific">Ruicaihuangia caeni</name>
    <dbReference type="NCBI Taxonomy" id="3042517"/>
    <lineage>
        <taxon>Bacteria</taxon>
        <taxon>Bacillati</taxon>
        <taxon>Actinomycetota</taxon>
        <taxon>Actinomycetes</taxon>
        <taxon>Micrococcales</taxon>
        <taxon>Microbacteriaceae</taxon>
        <taxon>Ruicaihuangia</taxon>
    </lineage>
</organism>
<dbReference type="InterPro" id="IPR028349">
    <property type="entry name" value="PafC-like"/>
</dbReference>
<evidence type="ECO:0000259" key="1">
    <source>
        <dbReference type="Pfam" id="PF13280"/>
    </source>
</evidence>
<dbReference type="InterPro" id="IPR057727">
    <property type="entry name" value="WCX_dom"/>
</dbReference>
<dbReference type="PROSITE" id="PS52050">
    <property type="entry name" value="WYL"/>
    <property type="match status" value="1"/>
</dbReference>
<dbReference type="PANTHER" id="PTHR34580:SF1">
    <property type="entry name" value="PROTEIN PAFC"/>
    <property type="match status" value="1"/>
</dbReference>
<dbReference type="InterPro" id="IPR051534">
    <property type="entry name" value="CBASS_pafABC_assoc_protein"/>
</dbReference>
<feature type="domain" description="WYL" evidence="1">
    <location>
        <begin position="153"/>
        <end position="220"/>
    </location>
</feature>
<dbReference type="PIRSF" id="PIRSF016838">
    <property type="entry name" value="PafC"/>
    <property type="match status" value="1"/>
</dbReference>
<dbReference type="PANTHER" id="PTHR34580">
    <property type="match status" value="1"/>
</dbReference>
<evidence type="ECO:0000313" key="4">
    <source>
        <dbReference type="EMBL" id="MDI2098195.1"/>
    </source>
</evidence>